<protein>
    <recommendedName>
        <fullName evidence="7 18">Phospholipase A1</fullName>
        <ecNumber evidence="5 18">3.1.1.32</ecNumber>
        <ecNumber evidence="6 18">3.1.1.4</ecNumber>
    </recommendedName>
    <alternativeName>
        <fullName evidence="18">Phosphatidylcholine 1-acylhydrolase</fullName>
    </alternativeName>
</protein>
<dbReference type="PANTHER" id="PTHR40457">
    <property type="entry name" value="PHOSPHOLIPASE A1"/>
    <property type="match status" value="1"/>
</dbReference>
<dbReference type="EC" id="3.1.1.4" evidence="6 18"/>
<dbReference type="EMBL" id="BAABFL010000481">
    <property type="protein sequence ID" value="GAA4652861.1"/>
    <property type="molecule type" value="Genomic_DNA"/>
</dbReference>
<evidence type="ECO:0000256" key="4">
    <source>
        <dbReference type="ARBA" id="ARBA00011702"/>
    </source>
</evidence>
<evidence type="ECO:0000256" key="13">
    <source>
        <dbReference type="ARBA" id="ARBA00022837"/>
    </source>
</evidence>
<comment type="caution">
    <text evidence="19">The sequence shown here is derived from an EMBL/GenBank/DDBJ whole genome shotgun (WGS) entry which is preliminary data.</text>
</comment>
<keyword evidence="17 18" id="KW-0998">Cell outer membrane</keyword>
<keyword evidence="11" id="KW-0732">Signal</keyword>
<evidence type="ECO:0000256" key="3">
    <source>
        <dbReference type="ARBA" id="ARBA00010525"/>
    </source>
</evidence>
<evidence type="ECO:0000256" key="5">
    <source>
        <dbReference type="ARBA" id="ARBA00013179"/>
    </source>
</evidence>
<proteinExistence type="inferred from homology"/>
<comment type="similarity">
    <text evidence="3 18">Belongs to the phospholipase A1 family.</text>
</comment>
<accession>A0ABP8VAV8</accession>
<evidence type="ECO:0000256" key="17">
    <source>
        <dbReference type="ARBA" id="ARBA00023237"/>
    </source>
</evidence>
<evidence type="ECO:0000256" key="2">
    <source>
        <dbReference type="ARBA" id="ARBA00001604"/>
    </source>
</evidence>
<dbReference type="SUPFAM" id="SSF56931">
    <property type="entry name" value="Outer membrane phospholipase A (OMPLA)"/>
    <property type="match status" value="1"/>
</dbReference>
<comment type="subunit">
    <text evidence="4 18">Homodimer; dimerization is reversible, and the dimeric form is the active one.</text>
</comment>
<evidence type="ECO:0000256" key="11">
    <source>
        <dbReference type="ARBA" id="ARBA00022729"/>
    </source>
</evidence>
<dbReference type="Proteomes" id="UP001500604">
    <property type="component" value="Unassembled WGS sequence"/>
</dbReference>
<keyword evidence="12 18" id="KW-0378">Hydrolase</keyword>
<evidence type="ECO:0000313" key="20">
    <source>
        <dbReference type="Proteomes" id="UP001500604"/>
    </source>
</evidence>
<reference evidence="20" key="1">
    <citation type="journal article" date="2019" name="Int. J. Syst. Evol. Microbiol.">
        <title>The Global Catalogue of Microorganisms (GCM) 10K type strain sequencing project: providing services to taxonomists for standard genome sequencing and annotation.</title>
        <authorList>
            <consortium name="The Broad Institute Genomics Platform"/>
            <consortium name="The Broad Institute Genome Sequencing Center for Infectious Disease"/>
            <person name="Wu L."/>
            <person name="Ma J."/>
        </authorList>
    </citation>
    <scope>NUCLEOTIDE SEQUENCE [LARGE SCALE GENOMIC DNA]</scope>
    <source>
        <strain evidence="20">JCM 17805</strain>
    </source>
</reference>
<organism evidence="19 20">
    <name type="scientific">Kistimonas scapharcae</name>
    <dbReference type="NCBI Taxonomy" id="1036133"/>
    <lineage>
        <taxon>Bacteria</taxon>
        <taxon>Pseudomonadati</taxon>
        <taxon>Pseudomonadota</taxon>
        <taxon>Gammaproteobacteria</taxon>
        <taxon>Oceanospirillales</taxon>
        <taxon>Endozoicomonadaceae</taxon>
        <taxon>Kistimonas</taxon>
    </lineage>
</organism>
<evidence type="ECO:0000313" key="19">
    <source>
        <dbReference type="EMBL" id="GAA4652861.1"/>
    </source>
</evidence>
<dbReference type="Gene3D" id="2.40.230.10">
    <property type="entry name" value="Phospholipase A1"/>
    <property type="match status" value="1"/>
</dbReference>
<evidence type="ECO:0000256" key="14">
    <source>
        <dbReference type="ARBA" id="ARBA00022963"/>
    </source>
</evidence>
<dbReference type="Pfam" id="PF02253">
    <property type="entry name" value="PLA1"/>
    <property type="match status" value="1"/>
</dbReference>
<evidence type="ECO:0000256" key="16">
    <source>
        <dbReference type="ARBA" id="ARBA00023136"/>
    </source>
</evidence>
<keyword evidence="20" id="KW-1185">Reference proteome</keyword>
<evidence type="ECO:0000256" key="15">
    <source>
        <dbReference type="ARBA" id="ARBA00023098"/>
    </source>
</evidence>
<keyword evidence="8" id="KW-1134">Transmembrane beta strand</keyword>
<evidence type="ECO:0000256" key="9">
    <source>
        <dbReference type="ARBA" id="ARBA00022692"/>
    </source>
</evidence>
<gene>
    <name evidence="19" type="ORF">GCM10023116_51450</name>
</gene>
<keyword evidence="14 18" id="KW-0442">Lipid degradation</keyword>
<evidence type="ECO:0000256" key="7">
    <source>
        <dbReference type="ARBA" id="ARBA00021726"/>
    </source>
</evidence>
<dbReference type="CDD" id="cd00541">
    <property type="entry name" value="OMPLA"/>
    <property type="match status" value="1"/>
</dbReference>
<keyword evidence="10 18" id="KW-0479">Metal-binding</keyword>
<name>A0ABP8VAV8_9GAMM</name>
<evidence type="ECO:0000256" key="18">
    <source>
        <dbReference type="RuleBase" id="RU366027"/>
    </source>
</evidence>
<comment type="function">
    <text evidence="18">Hydrolysis of phosphatidylcholine with phospholipase A2 (EC 3.1.1.4) and phospholipase A1 (EC 3.1.1.32) activities.</text>
</comment>
<comment type="catalytic activity">
    <reaction evidence="2 18">
        <text>a 1,2-diacyl-sn-glycero-3-phosphocholine + H2O = a 1-acyl-sn-glycero-3-phosphocholine + a fatty acid + H(+)</text>
        <dbReference type="Rhea" id="RHEA:15801"/>
        <dbReference type="ChEBI" id="CHEBI:15377"/>
        <dbReference type="ChEBI" id="CHEBI:15378"/>
        <dbReference type="ChEBI" id="CHEBI:28868"/>
        <dbReference type="ChEBI" id="CHEBI:57643"/>
        <dbReference type="ChEBI" id="CHEBI:58168"/>
        <dbReference type="EC" id="3.1.1.4"/>
    </reaction>
</comment>
<keyword evidence="9" id="KW-0812">Transmembrane</keyword>
<comment type="catalytic activity">
    <reaction evidence="1 18">
        <text>a 1,2-diacyl-sn-glycero-3-phosphocholine + H2O = a 2-acyl-sn-glycero-3-phosphocholine + a fatty acid + H(+)</text>
        <dbReference type="Rhea" id="RHEA:18689"/>
        <dbReference type="ChEBI" id="CHEBI:15377"/>
        <dbReference type="ChEBI" id="CHEBI:15378"/>
        <dbReference type="ChEBI" id="CHEBI:28868"/>
        <dbReference type="ChEBI" id="CHEBI:57643"/>
        <dbReference type="ChEBI" id="CHEBI:57875"/>
        <dbReference type="EC" id="3.1.1.32"/>
    </reaction>
</comment>
<keyword evidence="16" id="KW-0472">Membrane</keyword>
<evidence type="ECO:0000256" key="10">
    <source>
        <dbReference type="ARBA" id="ARBA00022723"/>
    </source>
</evidence>
<dbReference type="PRINTS" id="PR01486">
    <property type="entry name" value="PHPHLIPASEA1"/>
</dbReference>
<dbReference type="InterPro" id="IPR036541">
    <property type="entry name" value="PLipase_A1_sf"/>
</dbReference>
<evidence type="ECO:0000256" key="8">
    <source>
        <dbReference type="ARBA" id="ARBA00022452"/>
    </source>
</evidence>
<evidence type="ECO:0000256" key="12">
    <source>
        <dbReference type="ARBA" id="ARBA00022801"/>
    </source>
</evidence>
<evidence type="ECO:0000256" key="1">
    <source>
        <dbReference type="ARBA" id="ARBA00000111"/>
    </source>
</evidence>
<sequence>MSVFTPQSLWASEYQACLLEALHEASPDTTVAQLQARCRPQTVNALPDLDAPAAGSDITAAANDSETESLLEQRIQQEERTQNKLFVLTPHRQNYFLPISYNSNPNSKPFDAGEDDIDSTEIKFQLSLKVPVAQGVFNGHGDLYFAYTGISWWQAYNKDHSSPFRDTNHEPEAFFSFNTDYDVFGLKLSMIQTGINHQSNGRSGSLSRSWNRLFANFVFEHDNFYFSVNPWWRIPESSKDSPNDPRGDDNPDIEKYLGYGDVQMFYTLGVHKLSVMVRNNLRSDNKGAVELGWSFPLTPRIRGYVQYFNGYGESLIDYNASVNRLSIGVMLNDWL</sequence>
<keyword evidence="15 18" id="KW-0443">Lipid metabolism</keyword>
<dbReference type="EC" id="3.1.1.32" evidence="5 18"/>
<comment type="subcellular location">
    <subcellularLocation>
        <location evidence="18">Cell outer membrane</location>
        <topology evidence="18">Multi-pass membrane protein</topology>
    </subcellularLocation>
    <text evidence="18">One of the very few enzymes located there.</text>
</comment>
<dbReference type="InterPro" id="IPR003187">
    <property type="entry name" value="PLipase_A1"/>
</dbReference>
<comment type="cofactor">
    <cofactor evidence="18">
        <name>Ca(2+)</name>
        <dbReference type="ChEBI" id="CHEBI:29108"/>
    </cofactor>
    <text evidence="18">Binds 1 Ca(2+) ion per monomer. In the dimeric form the Ca(2+) is bound by different amino acids with binding of each Ca(2+) shared with ligands coming from each monomer. The Ca(2+) ion may have a role in catalysis.</text>
</comment>
<keyword evidence="13 18" id="KW-0106">Calcium</keyword>
<evidence type="ECO:0000256" key="6">
    <source>
        <dbReference type="ARBA" id="ARBA00013278"/>
    </source>
</evidence>
<dbReference type="PANTHER" id="PTHR40457:SF1">
    <property type="entry name" value="PHOSPHOLIPASE A1"/>
    <property type="match status" value="1"/>
</dbReference>